<keyword evidence="1" id="KW-1133">Transmembrane helix</keyword>
<evidence type="ECO:0000259" key="2">
    <source>
        <dbReference type="Pfam" id="PF13231"/>
    </source>
</evidence>
<sequence>MIQRIWRSLFVIGTLGLFLYIKLGNLSLRFGDGNAYIYMARAINDGLVPYKDFFLADPPVFPYFLSLVRLFVGNHLIIFQLIPLLLEIGSALLIYLYLRNKGLNWAPVAPLIYLFSFTILSTSDFLTGLQLVNFFIILAIFSYEKKWPGVSGVFWALAVLTKLYAAPALLGFLIYLYIQRDNIQLKKVIIAGFITSFMVMGPLMIISATKIINFIIVHQFNRSNGLNKIDVAFFYFKKEWIFLVLACAGSYIIRKSYLVYSVGLTILFFLFFKDIYYLYLGSLMPYLVIAMIYLLEKISSYTMPAKLTSNWLKGLIVIYAIFLISSLNDYAKNFAILGRFTNLQEIAQFVSKLPNDKKLYGSHEVAPLVALASNKELLNNYIDTNGQTFVSGANDRDSMSNALVNQGGYLIGRIMHYPDLGIYDIGTASYFNTNIFKVHCLRIKDFPSTGNESDNQIVIYQCDKDINNNSPRL</sequence>
<accession>A0A837HSC4</accession>
<keyword evidence="1" id="KW-0472">Membrane</keyword>
<evidence type="ECO:0000313" key="3">
    <source>
        <dbReference type="EMBL" id="KKR08070.1"/>
    </source>
</evidence>
<comment type="caution">
    <text evidence="3">The sequence shown here is derived from an EMBL/GenBank/DDBJ whole genome shotgun (WGS) entry which is preliminary data.</text>
</comment>
<dbReference type="EMBL" id="LBWL01000017">
    <property type="protein sequence ID" value="KKR08070.1"/>
    <property type="molecule type" value="Genomic_DNA"/>
</dbReference>
<dbReference type="Proteomes" id="UP000033996">
    <property type="component" value="Unassembled WGS sequence"/>
</dbReference>
<evidence type="ECO:0000313" key="4">
    <source>
        <dbReference type="Proteomes" id="UP000033996"/>
    </source>
</evidence>
<dbReference type="AlphaFoldDB" id="A0A837HSC4"/>
<feature type="transmembrane region" description="Helical" evidence="1">
    <location>
        <begin position="190"/>
        <end position="220"/>
    </location>
</feature>
<name>A0A837HSC4_9BACT</name>
<feature type="transmembrane region" description="Helical" evidence="1">
    <location>
        <begin position="153"/>
        <end position="178"/>
    </location>
</feature>
<feature type="transmembrane region" description="Helical" evidence="1">
    <location>
        <begin position="240"/>
        <end position="269"/>
    </location>
</feature>
<organism evidence="3 4">
    <name type="scientific">Candidatus Yanofskybacteria bacterium GW2011_GWD1_39_16</name>
    <dbReference type="NCBI Taxonomy" id="1619030"/>
    <lineage>
        <taxon>Bacteria</taxon>
        <taxon>Candidatus Yanofskyibacteriota</taxon>
    </lineage>
</organism>
<feature type="transmembrane region" description="Helical" evidence="1">
    <location>
        <begin position="5"/>
        <end position="23"/>
    </location>
</feature>
<keyword evidence="1" id="KW-0812">Transmembrane</keyword>
<evidence type="ECO:0000256" key="1">
    <source>
        <dbReference type="SAM" id="Phobius"/>
    </source>
</evidence>
<dbReference type="InterPro" id="IPR038731">
    <property type="entry name" value="RgtA/B/C-like"/>
</dbReference>
<feature type="transmembrane region" description="Helical" evidence="1">
    <location>
        <begin position="276"/>
        <end position="295"/>
    </location>
</feature>
<proteinExistence type="predicted"/>
<feature type="transmembrane region" description="Helical" evidence="1">
    <location>
        <begin position="110"/>
        <end position="141"/>
    </location>
</feature>
<gene>
    <name evidence="3" type="ORF">UT35_C0017G0004</name>
</gene>
<reference evidence="3 4" key="1">
    <citation type="journal article" date="2015" name="Nature">
        <title>rRNA introns, odd ribosomes, and small enigmatic genomes across a large radiation of phyla.</title>
        <authorList>
            <person name="Brown C.T."/>
            <person name="Hug L.A."/>
            <person name="Thomas B.C."/>
            <person name="Sharon I."/>
            <person name="Castelle C.J."/>
            <person name="Singh A."/>
            <person name="Wilkins M.J."/>
            <person name="Williams K.H."/>
            <person name="Banfield J.F."/>
        </authorList>
    </citation>
    <scope>NUCLEOTIDE SEQUENCE [LARGE SCALE GENOMIC DNA]</scope>
</reference>
<feature type="transmembrane region" description="Helical" evidence="1">
    <location>
        <begin position="311"/>
        <end position="331"/>
    </location>
</feature>
<feature type="domain" description="Glycosyltransferase RgtA/B/C/D-like" evidence="2">
    <location>
        <begin position="58"/>
        <end position="202"/>
    </location>
</feature>
<feature type="transmembrane region" description="Helical" evidence="1">
    <location>
        <begin position="77"/>
        <end position="98"/>
    </location>
</feature>
<dbReference type="Pfam" id="PF13231">
    <property type="entry name" value="PMT_2"/>
    <property type="match status" value="1"/>
</dbReference>
<protein>
    <recommendedName>
        <fullName evidence="2">Glycosyltransferase RgtA/B/C/D-like domain-containing protein</fullName>
    </recommendedName>
</protein>